<proteinExistence type="predicted"/>
<feature type="signal peptide" evidence="2">
    <location>
        <begin position="1"/>
        <end position="25"/>
    </location>
</feature>
<feature type="non-terminal residue" evidence="4">
    <location>
        <position position="1"/>
    </location>
</feature>
<organism evidence="4 5">
    <name type="scientific">Prorocentrum cordatum</name>
    <dbReference type="NCBI Taxonomy" id="2364126"/>
    <lineage>
        <taxon>Eukaryota</taxon>
        <taxon>Sar</taxon>
        <taxon>Alveolata</taxon>
        <taxon>Dinophyceae</taxon>
        <taxon>Prorocentrales</taxon>
        <taxon>Prorocentraceae</taxon>
        <taxon>Prorocentrum</taxon>
    </lineage>
</organism>
<dbReference type="SUPFAM" id="SSF53335">
    <property type="entry name" value="S-adenosyl-L-methionine-dependent methyltransferases"/>
    <property type="match status" value="1"/>
</dbReference>
<evidence type="ECO:0000256" key="1">
    <source>
        <dbReference type="SAM" id="MobiDB-lite"/>
    </source>
</evidence>
<feature type="non-terminal residue" evidence="4">
    <location>
        <position position="512"/>
    </location>
</feature>
<dbReference type="InterPro" id="IPR029063">
    <property type="entry name" value="SAM-dependent_MTases_sf"/>
</dbReference>
<evidence type="ECO:0000313" key="4">
    <source>
        <dbReference type="EMBL" id="CAK0895811.1"/>
    </source>
</evidence>
<feature type="chain" id="PRO_5045314919" description="Methyltransferase FkbM domain-containing protein" evidence="2">
    <location>
        <begin position="26"/>
        <end position="512"/>
    </location>
</feature>
<evidence type="ECO:0000256" key="2">
    <source>
        <dbReference type="SAM" id="SignalP"/>
    </source>
</evidence>
<dbReference type="InterPro" id="IPR006342">
    <property type="entry name" value="FkbM_mtfrase"/>
</dbReference>
<feature type="region of interest" description="Disordered" evidence="1">
    <location>
        <begin position="460"/>
        <end position="481"/>
    </location>
</feature>
<protein>
    <recommendedName>
        <fullName evidence="3">Methyltransferase FkbM domain-containing protein</fullName>
    </recommendedName>
</protein>
<evidence type="ECO:0000313" key="5">
    <source>
        <dbReference type="Proteomes" id="UP001189429"/>
    </source>
</evidence>
<feature type="domain" description="Methyltransferase FkbM" evidence="3">
    <location>
        <begin position="237"/>
        <end position="368"/>
    </location>
</feature>
<keyword evidence="2" id="KW-0732">Signal</keyword>
<name>A0ABN9X910_9DINO</name>
<dbReference type="Proteomes" id="UP001189429">
    <property type="component" value="Unassembled WGS sequence"/>
</dbReference>
<reference evidence="4" key="1">
    <citation type="submission" date="2023-10" db="EMBL/GenBank/DDBJ databases">
        <authorList>
            <person name="Chen Y."/>
            <person name="Shah S."/>
            <person name="Dougan E. K."/>
            <person name="Thang M."/>
            <person name="Chan C."/>
        </authorList>
    </citation>
    <scope>NUCLEOTIDE SEQUENCE [LARGE SCALE GENOMIC DNA]</scope>
</reference>
<keyword evidence="5" id="KW-1185">Reference proteome</keyword>
<accession>A0ABN9X910</accession>
<gene>
    <name evidence="4" type="ORF">PCOR1329_LOCUS74445</name>
</gene>
<comment type="caution">
    <text evidence="4">The sequence shown here is derived from an EMBL/GenBank/DDBJ whole genome shotgun (WGS) entry which is preliminary data.</text>
</comment>
<evidence type="ECO:0000259" key="3">
    <source>
        <dbReference type="Pfam" id="PF05050"/>
    </source>
</evidence>
<dbReference type="Pfam" id="PF05050">
    <property type="entry name" value="Methyltransf_21"/>
    <property type="match status" value="1"/>
</dbReference>
<dbReference type="EMBL" id="CAUYUJ010020092">
    <property type="protein sequence ID" value="CAK0895811.1"/>
    <property type="molecule type" value="Genomic_DNA"/>
</dbReference>
<sequence>LMRHGFSIAALLLALSSLAVGLADGGCWDGFPVGYGELCCQDFAAPCFNESFTYDRCCGPNSTLPMSTVDLQILYSLHVRAGGHKMYYAVIRIPEVRVQLGRPLGSRGLGRAVPGDAAEMLDVMMGGHQIDSVEAVWPLGGDVGRWVLHEPVRSLFLCLPSRFRGAPRRTVARVAFDVAEKTLPLFLRPATLVQPLLYFADPFDGMVQKVQHKSSNSVSFGPLGMSERQGIVCVSGACDTLWASLSSNSLPRSRHAKIVVDVGCNKRSFAMEWLDADSSDDRWVIALEPDPDTVSQHPGDTEVWMLKVDAQGHELDVIRSAGSEIHRVRQIIIEISDIRSTVYGNQKHPRSAPYFENALPVLTKLGFVLNSCRIFNYVTRGLNCDFVRADLVGRPSDDLDVYNEALRLSRAAPLGRGPPCLAGRAALPSRPWGTGGCGLSDGSVERAEAHEELTGALRGAPEARGRRSPRAVTFQKGADQVLPGAASRHEKFGYTGESSVQAASFKWQKKEL</sequence>